<gene>
    <name evidence="2" type="ORF">E1161_24920</name>
</gene>
<evidence type="ECO:0000259" key="1">
    <source>
        <dbReference type="Pfam" id="PF12680"/>
    </source>
</evidence>
<protein>
    <submittedName>
        <fullName evidence="2">Nuclear transport factor 2 family protein</fullName>
    </submittedName>
</protein>
<dbReference type="EMBL" id="SMKV01000049">
    <property type="protein sequence ID" value="TDC87900.1"/>
    <property type="molecule type" value="Genomic_DNA"/>
</dbReference>
<dbReference type="RefSeq" id="WP_132627168.1">
    <property type="nucleotide sequence ID" value="NZ_SMKV01000049.1"/>
</dbReference>
<evidence type="ECO:0000313" key="3">
    <source>
        <dbReference type="Proteomes" id="UP000294744"/>
    </source>
</evidence>
<evidence type="ECO:0000313" key="2">
    <source>
        <dbReference type="EMBL" id="TDC87900.1"/>
    </source>
</evidence>
<proteinExistence type="predicted"/>
<dbReference type="OrthoDB" id="5732163at2"/>
<dbReference type="InterPro" id="IPR032710">
    <property type="entry name" value="NTF2-like_dom_sf"/>
</dbReference>
<sequence>MSGVHWKATRESHPARDAAMASMDAVARGAKDEWLALFASDAVVEDPVGPSAFDPDGEGHHGREGISAFWETAIAQAERIEFHIDDSFACGNEVANTGKITTQLPDGSAMDAEGVFSYRVNDEGRIQALRAFWEFDRAVATLR</sequence>
<name>A0A4R4U9W3_9PSEU</name>
<dbReference type="Gene3D" id="3.10.450.50">
    <property type="match status" value="1"/>
</dbReference>
<keyword evidence="3" id="KW-1185">Reference proteome</keyword>
<accession>A0A4R4U9W3</accession>
<dbReference type="AlphaFoldDB" id="A0A4R4U9W3"/>
<comment type="caution">
    <text evidence="2">The sequence shown here is derived from an EMBL/GenBank/DDBJ whole genome shotgun (WGS) entry which is preliminary data.</text>
</comment>
<reference evidence="2 3" key="1">
    <citation type="submission" date="2019-03" db="EMBL/GenBank/DDBJ databases">
        <title>Draft genome sequences of novel Actinobacteria.</title>
        <authorList>
            <person name="Sahin N."/>
            <person name="Ay H."/>
            <person name="Saygin H."/>
        </authorList>
    </citation>
    <scope>NUCLEOTIDE SEQUENCE [LARGE SCALE GENOMIC DNA]</scope>
    <source>
        <strain evidence="2 3">16K404</strain>
    </source>
</reference>
<dbReference type="SUPFAM" id="SSF54427">
    <property type="entry name" value="NTF2-like"/>
    <property type="match status" value="1"/>
</dbReference>
<dbReference type="InterPro" id="IPR037401">
    <property type="entry name" value="SnoaL-like"/>
</dbReference>
<dbReference type="Proteomes" id="UP000294744">
    <property type="component" value="Unassembled WGS sequence"/>
</dbReference>
<dbReference type="Pfam" id="PF12680">
    <property type="entry name" value="SnoaL_2"/>
    <property type="match status" value="1"/>
</dbReference>
<feature type="domain" description="SnoaL-like" evidence="1">
    <location>
        <begin position="22"/>
        <end position="127"/>
    </location>
</feature>
<organism evidence="2 3">
    <name type="scientific">Saccharopolyspora aridisoli</name>
    <dbReference type="NCBI Taxonomy" id="2530385"/>
    <lineage>
        <taxon>Bacteria</taxon>
        <taxon>Bacillati</taxon>
        <taxon>Actinomycetota</taxon>
        <taxon>Actinomycetes</taxon>
        <taxon>Pseudonocardiales</taxon>
        <taxon>Pseudonocardiaceae</taxon>
        <taxon>Saccharopolyspora</taxon>
    </lineage>
</organism>